<dbReference type="EMBL" id="CAJNIZ010003769">
    <property type="protein sequence ID" value="CAE7225700.1"/>
    <property type="molecule type" value="Genomic_DNA"/>
</dbReference>
<dbReference type="PRINTS" id="PR00370">
    <property type="entry name" value="FMOXYGENASE"/>
</dbReference>
<evidence type="ECO:0000256" key="4">
    <source>
        <dbReference type="ARBA" id="ARBA00022857"/>
    </source>
</evidence>
<comment type="similarity">
    <text evidence="1">Belongs to the FMO family.</text>
</comment>
<evidence type="ECO:0000313" key="6">
    <source>
        <dbReference type="EMBL" id="CAE7225700.1"/>
    </source>
</evidence>
<dbReference type="InterPro" id="IPR050346">
    <property type="entry name" value="FMO-like"/>
</dbReference>
<evidence type="ECO:0000256" key="3">
    <source>
        <dbReference type="ARBA" id="ARBA00022827"/>
    </source>
</evidence>
<keyword evidence="5" id="KW-0560">Oxidoreductase</keyword>
<dbReference type="InterPro" id="IPR036188">
    <property type="entry name" value="FAD/NAD-bd_sf"/>
</dbReference>
<accession>A0A812KAI7</accession>
<dbReference type="InterPro" id="IPR020946">
    <property type="entry name" value="Flavin_mOase-like"/>
</dbReference>
<dbReference type="PANTHER" id="PTHR23023">
    <property type="entry name" value="DIMETHYLANILINE MONOOXYGENASE"/>
    <property type="match status" value="1"/>
</dbReference>
<comment type="caution">
    <text evidence="6">The sequence shown here is derived from an EMBL/GenBank/DDBJ whole genome shotgun (WGS) entry which is preliminary data.</text>
</comment>
<proteinExistence type="inferred from homology"/>
<dbReference type="InterPro" id="IPR000960">
    <property type="entry name" value="Flavin_mOase"/>
</dbReference>
<reference evidence="6" key="1">
    <citation type="submission" date="2021-02" db="EMBL/GenBank/DDBJ databases">
        <authorList>
            <person name="Dougan E. K."/>
            <person name="Rhodes N."/>
            <person name="Thang M."/>
            <person name="Chan C."/>
        </authorList>
    </citation>
    <scope>NUCLEOTIDE SEQUENCE</scope>
</reference>
<dbReference type="OrthoDB" id="413515at2759"/>
<dbReference type="AlphaFoldDB" id="A0A812KAI7"/>
<keyword evidence="7" id="KW-1185">Reference proteome</keyword>
<dbReference type="SUPFAM" id="SSF51905">
    <property type="entry name" value="FAD/NAD(P)-binding domain"/>
    <property type="match status" value="1"/>
</dbReference>
<dbReference type="GO" id="GO:0004499">
    <property type="term" value="F:N,N-dimethylaniline monooxygenase activity"/>
    <property type="evidence" value="ECO:0007669"/>
    <property type="project" value="InterPro"/>
</dbReference>
<keyword evidence="2" id="KW-0285">Flavoprotein</keyword>
<organism evidence="6 7">
    <name type="scientific">Symbiodinium pilosum</name>
    <name type="common">Dinoflagellate</name>
    <dbReference type="NCBI Taxonomy" id="2952"/>
    <lineage>
        <taxon>Eukaryota</taxon>
        <taxon>Sar</taxon>
        <taxon>Alveolata</taxon>
        <taxon>Dinophyceae</taxon>
        <taxon>Suessiales</taxon>
        <taxon>Symbiodiniaceae</taxon>
        <taxon>Symbiodinium</taxon>
    </lineage>
</organism>
<dbReference type="GO" id="GO:0050661">
    <property type="term" value="F:NADP binding"/>
    <property type="evidence" value="ECO:0007669"/>
    <property type="project" value="InterPro"/>
</dbReference>
<gene>
    <name evidence="6" type="ORF">SPIL2461_LOCUS3178</name>
</gene>
<keyword evidence="4" id="KW-0521">NADP</keyword>
<dbReference type="Pfam" id="PF00743">
    <property type="entry name" value="FMO-like"/>
    <property type="match status" value="1"/>
</dbReference>
<dbReference type="GO" id="GO:0050660">
    <property type="term" value="F:flavin adenine dinucleotide binding"/>
    <property type="evidence" value="ECO:0007669"/>
    <property type="project" value="InterPro"/>
</dbReference>
<sequence>MSAIRRRKVAVIGGGPAGMATCRFLDDFGHSPTVFEAGDESGGIWAPRPINHVVYQGLVTNIPTMCMQSFDLDFPKGLNSYVTGPELGGYLIQYTDHFNLRRFVRFGSAVKAVQALNSTEEDLAWKVSWETADSTVSTELFDAVVVATGHYEFPYTPEVPGQRAWLAASSHRQVVHAISYDDPNLFVGQSVLVVGGRSSAVDIARELRGKASYLYVLDKGCQTFETVGNCSHVPFGATLSEDGLLVLDGNTLSGKPVDTIILATGYTYQYPFLDEEELTFGPERRFVAPLYQHIVHAKIPSLCFIGIPLAVPCPLPLFEAQAYFVASHLRSSWTSEEGRLQWVDACFQAVANSQNLHFLSGQAWDYMQGLLKEAGMSVEDHEKYVRRLCLIRAVYQDRVERRPDKPWDDDSYRRCQYEVDYDQDCFQVVAPDGSVCSGTSSKM</sequence>
<dbReference type="Proteomes" id="UP000649617">
    <property type="component" value="Unassembled WGS sequence"/>
</dbReference>
<evidence type="ECO:0000313" key="7">
    <source>
        <dbReference type="Proteomes" id="UP000649617"/>
    </source>
</evidence>
<name>A0A812KAI7_SYMPI</name>
<evidence type="ECO:0008006" key="8">
    <source>
        <dbReference type="Google" id="ProtNLM"/>
    </source>
</evidence>
<evidence type="ECO:0000256" key="1">
    <source>
        <dbReference type="ARBA" id="ARBA00009183"/>
    </source>
</evidence>
<evidence type="ECO:0000256" key="5">
    <source>
        <dbReference type="ARBA" id="ARBA00023002"/>
    </source>
</evidence>
<dbReference type="Gene3D" id="3.50.50.60">
    <property type="entry name" value="FAD/NAD(P)-binding domain"/>
    <property type="match status" value="3"/>
</dbReference>
<protein>
    <recommendedName>
        <fullName evidence="8">Flavin-containing monooxygenase</fullName>
    </recommendedName>
</protein>
<evidence type="ECO:0000256" key="2">
    <source>
        <dbReference type="ARBA" id="ARBA00022630"/>
    </source>
</evidence>
<keyword evidence="3" id="KW-0274">FAD</keyword>